<dbReference type="Proteomes" id="UP001460072">
    <property type="component" value="Unassembled WGS sequence"/>
</dbReference>
<dbReference type="RefSeq" id="WP_342695991.1">
    <property type="nucleotide sequence ID" value="NZ_JBCGDO010000010.1"/>
</dbReference>
<accession>A0ABU9N5S8</accession>
<sequence length="283" mass="34047">MKQTNRFVIIILILFFTSCRTITVREIELDETQPLTHNIESLTETNIKYTINGKDTTKFETVIIQHFNKKNNLIKQIDYYPKNKTHTTYFNYNAANLLVNETSKNQDSIEDTRSEYFYDKKNRVIEWKNFSKNKSWIQKLTEYDSKGNRVMQRLNSSKPNSSDWITLFEYNYKKRFFTYKTLDSNYVAKYKTGNKTYFDKRGYLIKSETYADEEFKNLTGYSTYKYDKAGNRVWRKSYGKDGTVKSESYYVNIYDSVGNIIQRDHYYENRILETSKIVYKYRK</sequence>
<name>A0ABU9N5S8_9FLAO</name>
<reference evidence="1 2" key="1">
    <citation type="submission" date="2024-03" db="EMBL/GenBank/DDBJ databases">
        <title>Two novel species of the genus Flavobacterium exhibiting potentially degradation of complex polysaccharides.</title>
        <authorList>
            <person name="Lian X."/>
        </authorList>
    </citation>
    <scope>NUCLEOTIDE SEQUENCE [LARGE SCALE GENOMIC DNA]</scope>
    <source>
        <strain evidence="2">j3</strain>
    </source>
</reference>
<organism evidence="1 2">
    <name type="scientific">Flavobacterium aureirubrum</name>
    <dbReference type="NCBI Taxonomy" id="3133147"/>
    <lineage>
        <taxon>Bacteria</taxon>
        <taxon>Pseudomonadati</taxon>
        <taxon>Bacteroidota</taxon>
        <taxon>Flavobacteriia</taxon>
        <taxon>Flavobacteriales</taxon>
        <taxon>Flavobacteriaceae</taxon>
        <taxon>Flavobacterium</taxon>
    </lineage>
</organism>
<evidence type="ECO:0008006" key="3">
    <source>
        <dbReference type="Google" id="ProtNLM"/>
    </source>
</evidence>
<comment type="caution">
    <text evidence="1">The sequence shown here is derived from an EMBL/GenBank/DDBJ whole genome shotgun (WGS) entry which is preliminary data.</text>
</comment>
<gene>
    <name evidence="1" type="ORF">WFZ85_09155</name>
</gene>
<keyword evidence="2" id="KW-1185">Reference proteome</keyword>
<evidence type="ECO:0000313" key="1">
    <source>
        <dbReference type="EMBL" id="MEM0542786.1"/>
    </source>
</evidence>
<protein>
    <recommendedName>
        <fullName evidence="3">YD repeat-containing protein</fullName>
    </recommendedName>
</protein>
<evidence type="ECO:0000313" key="2">
    <source>
        <dbReference type="Proteomes" id="UP001460072"/>
    </source>
</evidence>
<dbReference type="EMBL" id="JBCGDO010000010">
    <property type="protein sequence ID" value="MEM0542786.1"/>
    <property type="molecule type" value="Genomic_DNA"/>
</dbReference>
<proteinExistence type="predicted"/>
<dbReference type="Gene3D" id="2.180.10.10">
    <property type="entry name" value="RHS repeat-associated core"/>
    <property type="match status" value="1"/>
</dbReference>
<dbReference type="PROSITE" id="PS51257">
    <property type="entry name" value="PROKAR_LIPOPROTEIN"/>
    <property type="match status" value="1"/>
</dbReference>